<evidence type="ECO:0000256" key="1">
    <source>
        <dbReference type="SAM" id="Phobius"/>
    </source>
</evidence>
<organism evidence="2 3">
    <name type="scientific">Hypsizygus marmoreus</name>
    <name type="common">White beech mushroom</name>
    <name type="synonym">Agaricus marmoreus</name>
    <dbReference type="NCBI Taxonomy" id="39966"/>
    <lineage>
        <taxon>Eukaryota</taxon>
        <taxon>Fungi</taxon>
        <taxon>Dikarya</taxon>
        <taxon>Basidiomycota</taxon>
        <taxon>Agaricomycotina</taxon>
        <taxon>Agaricomycetes</taxon>
        <taxon>Agaricomycetidae</taxon>
        <taxon>Agaricales</taxon>
        <taxon>Tricholomatineae</taxon>
        <taxon>Lyophyllaceae</taxon>
        <taxon>Hypsizygus</taxon>
    </lineage>
</organism>
<feature type="transmembrane region" description="Helical" evidence="1">
    <location>
        <begin position="182"/>
        <end position="205"/>
    </location>
</feature>
<evidence type="ECO:0000313" key="2">
    <source>
        <dbReference type="EMBL" id="RDB19402.1"/>
    </source>
</evidence>
<dbReference type="EMBL" id="LUEZ02000080">
    <property type="protein sequence ID" value="RDB19402.1"/>
    <property type="molecule type" value="Genomic_DNA"/>
</dbReference>
<dbReference type="AlphaFoldDB" id="A0A369JDJ0"/>
<feature type="transmembrane region" description="Helical" evidence="1">
    <location>
        <begin position="226"/>
        <end position="246"/>
    </location>
</feature>
<accession>A0A369JDJ0</accession>
<protein>
    <submittedName>
        <fullName evidence="2">Uncharacterized protein</fullName>
    </submittedName>
</protein>
<keyword evidence="3" id="KW-1185">Reference proteome</keyword>
<dbReference type="InParanoid" id="A0A369JDJ0"/>
<feature type="transmembrane region" description="Helical" evidence="1">
    <location>
        <begin position="143"/>
        <end position="162"/>
    </location>
</feature>
<feature type="transmembrane region" description="Helical" evidence="1">
    <location>
        <begin position="75"/>
        <end position="96"/>
    </location>
</feature>
<gene>
    <name evidence="2" type="ORF">Hypma_013481</name>
</gene>
<proteinExistence type="predicted"/>
<sequence>MSSTTPPPPQPSFAQIVLPPGFTLEQFQKLQSSLITIGITVAVAFAVVVWDYFAQLPDEIALYRTRDKKIWYAPATWFFVVLRYSGILATLPSLFFTSVQSQHCQVAVVTSQVGAVLVVASSGAIFCYRVFAIWSDVKIVQAGVSFMFLVMLGCWIAVATQYEAITGPPTPFGSNCQMLPIVTWAPISYASSVAFDTVVLVLTLARLHGNLATTKSKVGKQIYRDNLVYFLLTAVTNITVLSIQALGPSHDLIKPTAVPFSTLMTVTMGSRVFLNLKLFDQRQQKAEAGIPLSISSHGNGSQNRTITSSHQNVVIDVKGPYREDQGGYGGKA</sequence>
<feature type="transmembrane region" description="Helical" evidence="1">
    <location>
        <begin position="108"/>
        <end position="131"/>
    </location>
</feature>
<keyword evidence="1" id="KW-1133">Transmembrane helix</keyword>
<feature type="transmembrane region" description="Helical" evidence="1">
    <location>
        <begin position="34"/>
        <end position="54"/>
    </location>
</feature>
<keyword evidence="1" id="KW-0812">Transmembrane</keyword>
<reference evidence="2" key="1">
    <citation type="submission" date="2018-04" db="EMBL/GenBank/DDBJ databases">
        <title>Whole genome sequencing of Hypsizygus marmoreus.</title>
        <authorList>
            <person name="Choi I.-G."/>
            <person name="Min B."/>
            <person name="Kim J.-G."/>
            <person name="Kim S."/>
            <person name="Oh Y.-L."/>
            <person name="Kong W.-S."/>
            <person name="Park H."/>
            <person name="Jeong J."/>
            <person name="Song E.-S."/>
        </authorList>
    </citation>
    <scope>NUCLEOTIDE SEQUENCE [LARGE SCALE GENOMIC DNA]</scope>
    <source>
        <strain evidence="2">51987-8</strain>
    </source>
</reference>
<name>A0A369JDJ0_HYPMA</name>
<feature type="transmembrane region" description="Helical" evidence="1">
    <location>
        <begin position="252"/>
        <end position="274"/>
    </location>
</feature>
<keyword evidence="1" id="KW-0472">Membrane</keyword>
<dbReference type="OrthoDB" id="3235847at2759"/>
<dbReference type="Proteomes" id="UP000076154">
    <property type="component" value="Unassembled WGS sequence"/>
</dbReference>
<evidence type="ECO:0000313" key="3">
    <source>
        <dbReference type="Proteomes" id="UP000076154"/>
    </source>
</evidence>
<comment type="caution">
    <text evidence="2">The sequence shown here is derived from an EMBL/GenBank/DDBJ whole genome shotgun (WGS) entry which is preliminary data.</text>
</comment>